<keyword evidence="3" id="KW-1185">Reference proteome</keyword>
<evidence type="ECO:0000313" key="2">
    <source>
        <dbReference type="EMBL" id="SHM94861.1"/>
    </source>
</evidence>
<evidence type="ECO:0000313" key="3">
    <source>
        <dbReference type="Proteomes" id="UP000184420"/>
    </source>
</evidence>
<protein>
    <submittedName>
        <fullName evidence="2">Uncharacterized membrane protein</fullName>
    </submittedName>
</protein>
<feature type="domain" description="DUF4126" evidence="1">
    <location>
        <begin position="7"/>
        <end position="152"/>
    </location>
</feature>
<evidence type="ECO:0000259" key="1">
    <source>
        <dbReference type="Pfam" id="PF13548"/>
    </source>
</evidence>
<sequence length="156" mass="16005">MKNQTLFQTLALGVISGMRSSLGPAFSCLYAGKRSKSKLSRLNFMGKSNTGKVLGAMAVGELIADKLPGIGNRTAAAGVIGRGLAGALAGATLYECQGKQSWKGAAIGAAAAIAATYAFFHLRQAAVKKGKVNDRMVALAEDTLAIGIGSMATRLK</sequence>
<dbReference type="AlphaFoldDB" id="A0A1M7MUT5"/>
<dbReference type="InterPro" id="IPR025196">
    <property type="entry name" value="DUF4126"/>
</dbReference>
<accession>A0A1M7MUT5</accession>
<organism evidence="2 3">
    <name type="scientific">Chitinophaga jiangningensis</name>
    <dbReference type="NCBI Taxonomy" id="1419482"/>
    <lineage>
        <taxon>Bacteria</taxon>
        <taxon>Pseudomonadati</taxon>
        <taxon>Bacteroidota</taxon>
        <taxon>Chitinophagia</taxon>
        <taxon>Chitinophagales</taxon>
        <taxon>Chitinophagaceae</taxon>
        <taxon>Chitinophaga</taxon>
    </lineage>
</organism>
<dbReference type="Pfam" id="PF13548">
    <property type="entry name" value="DUF4126"/>
    <property type="match status" value="1"/>
</dbReference>
<dbReference type="EMBL" id="FRBL01000015">
    <property type="protein sequence ID" value="SHM94861.1"/>
    <property type="molecule type" value="Genomic_DNA"/>
</dbReference>
<reference evidence="2 3" key="1">
    <citation type="submission" date="2016-11" db="EMBL/GenBank/DDBJ databases">
        <authorList>
            <person name="Jaros S."/>
            <person name="Januszkiewicz K."/>
            <person name="Wedrychowicz H."/>
        </authorList>
    </citation>
    <scope>NUCLEOTIDE SEQUENCE [LARGE SCALE GENOMIC DNA]</scope>
    <source>
        <strain evidence="2 3">DSM 27406</strain>
    </source>
</reference>
<dbReference type="RefSeq" id="WP_073087582.1">
    <property type="nucleotide sequence ID" value="NZ_FRBL01000015.1"/>
</dbReference>
<dbReference type="STRING" id="1419482.SAMN05444266_1159"/>
<dbReference type="OrthoDB" id="9812409at2"/>
<dbReference type="Proteomes" id="UP000184420">
    <property type="component" value="Unassembled WGS sequence"/>
</dbReference>
<gene>
    <name evidence="2" type="ORF">SAMN05444266_1159</name>
</gene>
<name>A0A1M7MUT5_9BACT</name>
<proteinExistence type="predicted"/>